<evidence type="ECO:0000313" key="1">
    <source>
        <dbReference type="EMBL" id="GLK63359.1"/>
    </source>
</evidence>
<sequence length="95" mass="10080">MSTITYRLGSSDHLGVRPLQPDGTVPDLTGVSIQLRIDNGGVCIPLDGAADGDALFIDLAGLDMPPRVYRAAIWFDWGDGWDHGGDLLLNVEGGC</sequence>
<dbReference type="EMBL" id="BSFH01000016">
    <property type="protein sequence ID" value="GLK63359.1"/>
    <property type="molecule type" value="Genomic_DNA"/>
</dbReference>
<reference evidence="1" key="1">
    <citation type="journal article" date="2014" name="Int. J. Syst. Evol. Microbiol.">
        <title>Complete genome sequence of Corynebacterium casei LMG S-19264T (=DSM 44701T), isolated from a smear-ripened cheese.</title>
        <authorList>
            <consortium name="US DOE Joint Genome Institute (JGI-PGF)"/>
            <person name="Walter F."/>
            <person name="Albersmeier A."/>
            <person name="Kalinowski J."/>
            <person name="Ruckert C."/>
        </authorList>
    </citation>
    <scope>NUCLEOTIDE SEQUENCE</scope>
    <source>
        <strain evidence="1">VKM B-2222</strain>
    </source>
</reference>
<name>A0AAD3RT84_9RHOB</name>
<proteinExistence type="predicted"/>
<accession>A0AAD3RT84</accession>
<organism evidence="1 2">
    <name type="scientific">Paracoccus kondratievae</name>
    <dbReference type="NCBI Taxonomy" id="135740"/>
    <lineage>
        <taxon>Bacteria</taxon>
        <taxon>Pseudomonadati</taxon>
        <taxon>Pseudomonadota</taxon>
        <taxon>Alphaproteobacteria</taxon>
        <taxon>Rhodobacterales</taxon>
        <taxon>Paracoccaceae</taxon>
        <taxon>Paracoccus</taxon>
    </lineage>
</organism>
<keyword evidence="2" id="KW-1185">Reference proteome</keyword>
<evidence type="ECO:0000313" key="2">
    <source>
        <dbReference type="Proteomes" id="UP001143349"/>
    </source>
</evidence>
<reference evidence="1" key="2">
    <citation type="submission" date="2023-01" db="EMBL/GenBank/DDBJ databases">
        <authorList>
            <person name="Sun Q."/>
            <person name="Evtushenko L."/>
        </authorList>
    </citation>
    <scope>NUCLEOTIDE SEQUENCE</scope>
    <source>
        <strain evidence="1">VKM B-2222</strain>
    </source>
</reference>
<protein>
    <submittedName>
        <fullName evidence="1">Uncharacterized protein</fullName>
    </submittedName>
</protein>
<dbReference type="RefSeq" id="WP_271179251.1">
    <property type="nucleotide sequence ID" value="NZ_BSFH01000016.1"/>
</dbReference>
<dbReference type="Proteomes" id="UP001143349">
    <property type="component" value="Unassembled WGS sequence"/>
</dbReference>
<comment type="caution">
    <text evidence="1">The sequence shown here is derived from an EMBL/GenBank/DDBJ whole genome shotgun (WGS) entry which is preliminary data.</text>
</comment>
<dbReference type="AlphaFoldDB" id="A0AAD3RT84"/>
<gene>
    <name evidence="1" type="ORF">GCM10017635_08290</name>
</gene>